<dbReference type="AlphaFoldDB" id="A0A9X1QNS3"/>
<evidence type="ECO:0000313" key="13">
    <source>
        <dbReference type="EMBL" id="MCF4006046.1"/>
    </source>
</evidence>
<dbReference type="Proteomes" id="UP001139336">
    <property type="component" value="Unassembled WGS sequence"/>
</dbReference>
<feature type="transmembrane region" description="Helical" evidence="11">
    <location>
        <begin position="227"/>
        <end position="247"/>
    </location>
</feature>
<keyword evidence="4" id="KW-0813">Transport</keyword>
<dbReference type="GO" id="GO:0005886">
    <property type="term" value="C:plasma membrane"/>
    <property type="evidence" value="ECO:0007669"/>
    <property type="project" value="UniProtKB-SubCell"/>
</dbReference>
<evidence type="ECO:0000256" key="6">
    <source>
        <dbReference type="ARBA" id="ARBA00022692"/>
    </source>
</evidence>
<evidence type="ECO:0000256" key="8">
    <source>
        <dbReference type="ARBA" id="ARBA00022989"/>
    </source>
</evidence>
<feature type="transmembrane region" description="Helical" evidence="11">
    <location>
        <begin position="108"/>
        <end position="130"/>
    </location>
</feature>
<evidence type="ECO:0000313" key="14">
    <source>
        <dbReference type="Proteomes" id="UP001139336"/>
    </source>
</evidence>
<keyword evidence="14" id="KW-1185">Reference proteome</keyword>
<dbReference type="InterPro" id="IPR004680">
    <property type="entry name" value="Cit_transptr-like_dom"/>
</dbReference>
<reference evidence="13" key="1">
    <citation type="submission" date="2022-01" db="EMBL/GenBank/DDBJ databases">
        <title>Corynebacterium sp. nov isolated from isolated from the feces of the greater white-fronted geese (Anser albifrons) at Poyang Lake, PR China.</title>
        <authorList>
            <person name="Liu Q."/>
        </authorList>
    </citation>
    <scope>NUCLEOTIDE SEQUENCE</scope>
    <source>
        <strain evidence="13">JCM 32435</strain>
    </source>
</reference>
<protein>
    <submittedName>
        <fullName evidence="13">Arsenic transporter</fullName>
    </submittedName>
</protein>
<dbReference type="PRINTS" id="PR00758">
    <property type="entry name" value="ARSENICPUMP"/>
</dbReference>
<evidence type="ECO:0000256" key="11">
    <source>
        <dbReference type="SAM" id="Phobius"/>
    </source>
</evidence>
<feature type="transmembrane region" description="Helical" evidence="11">
    <location>
        <begin position="150"/>
        <end position="172"/>
    </location>
</feature>
<accession>A0A9X1QNS3</accession>
<feature type="transmembrane region" description="Helical" evidence="11">
    <location>
        <begin position="259"/>
        <end position="278"/>
    </location>
</feature>
<evidence type="ECO:0000256" key="9">
    <source>
        <dbReference type="ARBA" id="ARBA00023136"/>
    </source>
</evidence>
<gene>
    <name evidence="13" type="ORF">L1O03_02485</name>
</gene>
<feature type="transmembrane region" description="Helical" evidence="11">
    <location>
        <begin position="332"/>
        <end position="355"/>
    </location>
</feature>
<evidence type="ECO:0000256" key="7">
    <source>
        <dbReference type="ARBA" id="ARBA00022849"/>
    </source>
</evidence>
<comment type="similarity">
    <text evidence="2">Belongs to the ArsB family.</text>
</comment>
<comment type="caution">
    <text evidence="13">The sequence shown here is derived from an EMBL/GenBank/DDBJ whole genome shotgun (WGS) entry which is preliminary data.</text>
</comment>
<name>A0A9X1QNS3_9CORY</name>
<keyword evidence="7" id="KW-0059">Arsenical resistance</keyword>
<evidence type="ECO:0000256" key="3">
    <source>
        <dbReference type="ARBA" id="ARBA00009843"/>
    </source>
</evidence>
<feature type="transmembrane region" description="Helical" evidence="11">
    <location>
        <begin position="29"/>
        <end position="50"/>
    </location>
</feature>
<dbReference type="Pfam" id="PF03600">
    <property type="entry name" value="CitMHS"/>
    <property type="match status" value="1"/>
</dbReference>
<keyword evidence="8 11" id="KW-1133">Transmembrane helix</keyword>
<dbReference type="EMBL" id="JAKGSI010000001">
    <property type="protein sequence ID" value="MCF4006046.1"/>
    <property type="molecule type" value="Genomic_DNA"/>
</dbReference>
<feature type="region of interest" description="Disordered" evidence="10">
    <location>
        <begin position="182"/>
        <end position="201"/>
    </location>
</feature>
<dbReference type="PANTHER" id="PTHR43302:SF5">
    <property type="entry name" value="TRANSPORTER ARSB-RELATED"/>
    <property type="match status" value="1"/>
</dbReference>
<evidence type="ECO:0000256" key="4">
    <source>
        <dbReference type="ARBA" id="ARBA00022448"/>
    </source>
</evidence>
<evidence type="ECO:0000256" key="5">
    <source>
        <dbReference type="ARBA" id="ARBA00022475"/>
    </source>
</evidence>
<feature type="transmembrane region" description="Helical" evidence="11">
    <location>
        <begin position="71"/>
        <end position="88"/>
    </location>
</feature>
<dbReference type="GO" id="GO:0046685">
    <property type="term" value="P:response to arsenic-containing substance"/>
    <property type="evidence" value="ECO:0007669"/>
    <property type="project" value="UniProtKB-KW"/>
</dbReference>
<dbReference type="GO" id="GO:0015105">
    <property type="term" value="F:arsenite transmembrane transporter activity"/>
    <property type="evidence" value="ECO:0007669"/>
    <property type="project" value="InterPro"/>
</dbReference>
<feature type="transmembrane region" description="Helical" evidence="11">
    <location>
        <begin position="367"/>
        <end position="392"/>
    </location>
</feature>
<keyword evidence="9 11" id="KW-0472">Membrane</keyword>
<evidence type="ECO:0000259" key="12">
    <source>
        <dbReference type="Pfam" id="PF03600"/>
    </source>
</evidence>
<feature type="domain" description="Citrate transporter-like" evidence="12">
    <location>
        <begin position="6"/>
        <end position="324"/>
    </location>
</feature>
<evidence type="ECO:0000256" key="2">
    <source>
        <dbReference type="ARBA" id="ARBA00006433"/>
    </source>
</evidence>
<evidence type="ECO:0000256" key="1">
    <source>
        <dbReference type="ARBA" id="ARBA00004651"/>
    </source>
</evidence>
<evidence type="ECO:0000256" key="10">
    <source>
        <dbReference type="SAM" id="MobiDB-lite"/>
    </source>
</evidence>
<sequence length="396" mass="40107">MKIPLSLAGLTALALAALSLLDPGAAGDYLARIAPVLGFATFMAIIVNLADAAGTFDELLHRLHARRPAGGWALIIGLSLLSTVFFSLDTTAVLVTPVALVLARHARIPALAAGLAVIWMANLGSLLLPISNLTNLLAVQTEHGPSPADFLSLSWAPALVLALLAAGGPLLISRWAGRRTPVAGSSPAEESQATAPQPGGAGGSAGWEVACHGILILVLLPVLLSPLPVWLSAGVAAACSVIITLVFRPGSLRADAVPWGSMAFILALTSWAALIHRLGALDALLSPLAHAEGATQAWLLGGVGALAANLINNIPAYLALEPAASSPEALMALLIGVNAGPVVSPWASLATLLWADQMKRRGVPIGWGLFAALGVPLCLLGVGGALGVLLAVSGIS</sequence>
<dbReference type="RefSeq" id="WP_236117822.1">
    <property type="nucleotide sequence ID" value="NZ_JAKGSI010000001.1"/>
</dbReference>
<keyword evidence="6 11" id="KW-0812">Transmembrane</keyword>
<proteinExistence type="inferred from homology"/>
<organism evidence="13 14">
    <name type="scientific">Corynebacterium uropygiale</name>
    <dbReference type="NCBI Taxonomy" id="1775911"/>
    <lineage>
        <taxon>Bacteria</taxon>
        <taxon>Bacillati</taxon>
        <taxon>Actinomycetota</taxon>
        <taxon>Actinomycetes</taxon>
        <taxon>Mycobacteriales</taxon>
        <taxon>Corynebacteriaceae</taxon>
        <taxon>Corynebacterium</taxon>
    </lineage>
</organism>
<comment type="subcellular location">
    <subcellularLocation>
        <location evidence="1">Cell membrane</location>
        <topology evidence="1">Multi-pass membrane protein</topology>
    </subcellularLocation>
</comment>
<dbReference type="PANTHER" id="PTHR43302">
    <property type="entry name" value="TRANSPORTER ARSB-RELATED"/>
    <property type="match status" value="1"/>
</dbReference>
<feature type="transmembrane region" description="Helical" evidence="11">
    <location>
        <begin position="298"/>
        <end position="320"/>
    </location>
</feature>
<keyword evidence="5" id="KW-1003">Cell membrane</keyword>
<dbReference type="InterPro" id="IPR000802">
    <property type="entry name" value="Arsenical_pump_ArsB"/>
</dbReference>
<comment type="similarity">
    <text evidence="3">Belongs to the CitM (TC 2.A.11) transporter family.</text>
</comment>